<feature type="domain" description="SprT-like" evidence="2">
    <location>
        <begin position="38"/>
        <end position="176"/>
    </location>
</feature>
<gene>
    <name evidence="3" type="ORF">FJ693_18880</name>
</gene>
<organism evidence="3 4">
    <name type="scientific">Georgenia yuyongxinii</name>
    <dbReference type="NCBI Taxonomy" id="2589797"/>
    <lineage>
        <taxon>Bacteria</taxon>
        <taxon>Bacillati</taxon>
        <taxon>Actinomycetota</taxon>
        <taxon>Actinomycetes</taxon>
        <taxon>Micrococcales</taxon>
        <taxon>Bogoriellaceae</taxon>
        <taxon>Georgenia</taxon>
    </lineage>
</organism>
<dbReference type="EMBL" id="VJXR01000102">
    <property type="protein sequence ID" value="TRW43124.1"/>
    <property type="molecule type" value="Genomic_DNA"/>
</dbReference>
<evidence type="ECO:0000256" key="1">
    <source>
        <dbReference type="SAM" id="MobiDB-lite"/>
    </source>
</evidence>
<keyword evidence="4" id="KW-1185">Reference proteome</keyword>
<dbReference type="InterPro" id="IPR006640">
    <property type="entry name" value="SprT-like_domain"/>
</dbReference>
<name>A0A552WKB7_9MICO</name>
<evidence type="ECO:0000313" key="4">
    <source>
        <dbReference type="Proteomes" id="UP000318693"/>
    </source>
</evidence>
<dbReference type="AlphaFoldDB" id="A0A552WKB7"/>
<dbReference type="Proteomes" id="UP000318693">
    <property type="component" value="Unassembled WGS sequence"/>
</dbReference>
<dbReference type="GO" id="GO:0006950">
    <property type="term" value="P:response to stress"/>
    <property type="evidence" value="ECO:0007669"/>
    <property type="project" value="UniProtKB-ARBA"/>
</dbReference>
<proteinExistence type="predicted"/>
<sequence>MRVHIARADRFRCRWHVVASSSQDRPGVDRRRGGGGGVDLVEVRRLGLELLAEHGLRTWQFTFDNAKRRAGACKFEARTISVSRHLMRLYDVDQVRDTVLHEVAHALVGPKHGHDAVWRARAVAIGCSGTRLVDADAPRAPAPWRGTCPRGHSYERHRRPTRPASCARCDPGFNPDFLLAWTHHGRRVPMGARYDRELRGLVAGRERRRAAEIYADQGPLGPGTPAPDAAAHEPAGTWWQQELLDVAGRRDRVAAEDDTAWVVDEEGHRWRVEDPPVEIADPPLTPRMRLELAAASGRLTPGWRVRIIAPGKYLGVEGKVVKSARTRYHVRAGRDVLTVPFELVEPVRPG</sequence>
<accession>A0A552WKB7</accession>
<feature type="region of interest" description="Disordered" evidence="1">
    <location>
        <begin position="213"/>
        <end position="233"/>
    </location>
</feature>
<evidence type="ECO:0000313" key="3">
    <source>
        <dbReference type="EMBL" id="TRW43124.1"/>
    </source>
</evidence>
<comment type="caution">
    <text evidence="3">The sequence shown here is derived from an EMBL/GenBank/DDBJ whole genome shotgun (WGS) entry which is preliminary data.</text>
</comment>
<protein>
    <recommendedName>
        <fullName evidence="2">SprT-like domain-containing protein</fullName>
    </recommendedName>
</protein>
<evidence type="ECO:0000259" key="2">
    <source>
        <dbReference type="SMART" id="SM00731"/>
    </source>
</evidence>
<dbReference type="Gene3D" id="3.30.2010.10">
    <property type="entry name" value="Metalloproteases ('zincins'), catalytic domain"/>
    <property type="match status" value="1"/>
</dbReference>
<reference evidence="3 4" key="1">
    <citation type="submission" date="2019-07" db="EMBL/GenBank/DDBJ databases">
        <title>Georgenia wutianyii sp. nov. and Georgenia *** sp. nov. isolated from plateau pika (Ochotona curzoniae) in the Qinghai-Tibet plateau of China.</title>
        <authorList>
            <person name="Tian Z."/>
        </authorList>
    </citation>
    <scope>NUCLEOTIDE SEQUENCE [LARGE SCALE GENOMIC DNA]</scope>
    <source>
        <strain evidence="3 4">Z446</strain>
    </source>
</reference>
<dbReference type="Pfam" id="PF10263">
    <property type="entry name" value="SprT-like"/>
    <property type="match status" value="1"/>
</dbReference>
<dbReference type="SMART" id="SM00731">
    <property type="entry name" value="SprT"/>
    <property type="match status" value="1"/>
</dbReference>